<dbReference type="eggNOG" id="COG1476">
    <property type="taxonomic scope" value="Bacteria"/>
</dbReference>
<dbReference type="PANTHER" id="PTHR46558">
    <property type="entry name" value="TRACRIPTIONAL REGULATORY PROTEIN-RELATED-RELATED"/>
    <property type="match status" value="1"/>
</dbReference>
<dbReference type="SUPFAM" id="SSF47413">
    <property type="entry name" value="lambda repressor-like DNA-binding domains"/>
    <property type="match status" value="1"/>
</dbReference>
<keyword evidence="1" id="KW-0238">DNA-binding</keyword>
<dbReference type="STRING" id="457570.Nther_0744"/>
<keyword evidence="4" id="KW-1185">Reference proteome</keyword>
<dbReference type="SMART" id="SM00530">
    <property type="entry name" value="HTH_XRE"/>
    <property type="match status" value="1"/>
</dbReference>
<accession>B2A7E2</accession>
<dbReference type="PROSITE" id="PS50943">
    <property type="entry name" value="HTH_CROC1"/>
    <property type="match status" value="1"/>
</dbReference>
<dbReference type="Proteomes" id="UP000001683">
    <property type="component" value="Chromosome"/>
</dbReference>
<evidence type="ECO:0000259" key="2">
    <source>
        <dbReference type="PROSITE" id="PS50943"/>
    </source>
</evidence>
<dbReference type="InParanoid" id="B2A7E2"/>
<feature type="domain" description="HTH cro/C1-type" evidence="2">
    <location>
        <begin position="10"/>
        <end position="64"/>
    </location>
</feature>
<evidence type="ECO:0000313" key="4">
    <source>
        <dbReference type="Proteomes" id="UP000001683"/>
    </source>
</evidence>
<dbReference type="EMBL" id="CP001034">
    <property type="protein sequence ID" value="ACB84334.1"/>
    <property type="molecule type" value="Genomic_DNA"/>
</dbReference>
<dbReference type="InterPro" id="IPR010982">
    <property type="entry name" value="Lambda_DNA-bd_dom_sf"/>
</dbReference>
<dbReference type="InterPro" id="IPR001387">
    <property type="entry name" value="Cro/C1-type_HTH"/>
</dbReference>
<evidence type="ECO:0000256" key="1">
    <source>
        <dbReference type="ARBA" id="ARBA00023125"/>
    </source>
</evidence>
<dbReference type="HOGENOM" id="CLU_066192_44_1_9"/>
<organism evidence="3 4">
    <name type="scientific">Natranaerobius thermophilus (strain ATCC BAA-1301 / DSM 18059 / JW/NM-WN-LF)</name>
    <dbReference type="NCBI Taxonomy" id="457570"/>
    <lineage>
        <taxon>Bacteria</taxon>
        <taxon>Bacillati</taxon>
        <taxon>Bacillota</taxon>
        <taxon>Clostridia</taxon>
        <taxon>Natranaerobiales</taxon>
        <taxon>Natranaerobiaceae</taxon>
        <taxon>Natranaerobius</taxon>
    </lineage>
</organism>
<dbReference type="RefSeq" id="WP_012447217.1">
    <property type="nucleotide sequence ID" value="NC_010718.1"/>
</dbReference>
<protein>
    <submittedName>
        <fullName evidence="3">Transcriptional regulator</fullName>
    </submittedName>
</protein>
<dbReference type="KEGG" id="nth:Nther_0744"/>
<evidence type="ECO:0000313" key="3">
    <source>
        <dbReference type="EMBL" id="ACB84334.1"/>
    </source>
</evidence>
<dbReference type="GO" id="GO:0003677">
    <property type="term" value="F:DNA binding"/>
    <property type="evidence" value="ECO:0007669"/>
    <property type="project" value="UniProtKB-KW"/>
</dbReference>
<reference evidence="3 4" key="2">
    <citation type="journal article" date="2011" name="J. Bacteriol.">
        <title>Complete genome sequence of the anaerobic, halophilic alkalithermophile Natranaerobius thermophilus JW/NM-WN-LF.</title>
        <authorList>
            <person name="Zhao B."/>
            <person name="Mesbah N.M."/>
            <person name="Dalin E."/>
            <person name="Goodwin L."/>
            <person name="Nolan M."/>
            <person name="Pitluck S."/>
            <person name="Chertkov O."/>
            <person name="Brettin T.S."/>
            <person name="Han J."/>
            <person name="Larimer F.W."/>
            <person name="Land M.L."/>
            <person name="Hauser L."/>
            <person name="Kyrpides N."/>
            <person name="Wiegel J."/>
        </authorList>
    </citation>
    <scope>NUCLEOTIDE SEQUENCE [LARGE SCALE GENOMIC DNA]</scope>
    <source>
        <strain evidence="4">ATCC BAA-1301 / DSM 18059 / JW/NM-WN-LF</strain>
    </source>
</reference>
<dbReference type="Gene3D" id="1.10.260.40">
    <property type="entry name" value="lambda repressor-like DNA-binding domains"/>
    <property type="match status" value="1"/>
</dbReference>
<dbReference type="PANTHER" id="PTHR46558:SF7">
    <property type="entry name" value="TRANSCRIPTIONAL REGULATOR"/>
    <property type="match status" value="1"/>
</dbReference>
<sequence>MENITFKSRIKELRARYDLTQEELAKKVNVRRETIGHIENNKYNLSLILAYKISRALNSTIEEVFIFDE</sequence>
<gene>
    <name evidence="3" type="ordered locus">Nther_0744</name>
</gene>
<reference evidence="3 4" key="1">
    <citation type="submission" date="2008-04" db="EMBL/GenBank/DDBJ databases">
        <title>Complete sequence of chromosome of Natranaerobius thermophilus JW/NM-WN-LF.</title>
        <authorList>
            <consortium name="US DOE Joint Genome Institute"/>
            <person name="Copeland A."/>
            <person name="Lucas S."/>
            <person name="Lapidus A."/>
            <person name="Glavina del Rio T."/>
            <person name="Dalin E."/>
            <person name="Tice H."/>
            <person name="Bruce D."/>
            <person name="Goodwin L."/>
            <person name="Pitluck S."/>
            <person name="Chertkov O."/>
            <person name="Brettin T."/>
            <person name="Detter J.C."/>
            <person name="Han C."/>
            <person name="Kuske C.R."/>
            <person name="Schmutz J."/>
            <person name="Larimer F."/>
            <person name="Land M."/>
            <person name="Hauser L."/>
            <person name="Kyrpides N."/>
            <person name="Lykidis A."/>
            <person name="Mesbah N.M."/>
            <person name="Wiegel J."/>
        </authorList>
    </citation>
    <scope>NUCLEOTIDE SEQUENCE [LARGE SCALE GENOMIC DNA]</scope>
    <source>
        <strain evidence="4">ATCC BAA-1301 / DSM 18059 / JW/NM-WN-LF</strain>
    </source>
</reference>
<name>B2A7E2_NATTJ</name>
<dbReference type="Pfam" id="PF01381">
    <property type="entry name" value="HTH_3"/>
    <property type="match status" value="1"/>
</dbReference>
<proteinExistence type="predicted"/>
<dbReference type="CDD" id="cd00093">
    <property type="entry name" value="HTH_XRE"/>
    <property type="match status" value="1"/>
</dbReference>
<dbReference type="AlphaFoldDB" id="B2A7E2"/>